<dbReference type="GO" id="GO:0016874">
    <property type="term" value="F:ligase activity"/>
    <property type="evidence" value="ECO:0007669"/>
    <property type="project" value="UniProtKB-KW"/>
</dbReference>
<keyword evidence="2" id="KW-0479">Metal-binding</keyword>
<dbReference type="InterPro" id="IPR005494">
    <property type="entry name" value="GSPS_pre-ATP-grasp-like_dom"/>
</dbReference>
<dbReference type="SUPFAM" id="SSF52440">
    <property type="entry name" value="PreATP-grasp domain"/>
    <property type="match status" value="1"/>
</dbReference>
<evidence type="ECO:0000313" key="7">
    <source>
        <dbReference type="EMBL" id="ANC92105.1"/>
    </source>
</evidence>
<dbReference type="EMBL" id="CP015285">
    <property type="protein sequence ID" value="ANC92105.1"/>
    <property type="molecule type" value="Genomic_DNA"/>
</dbReference>
<evidence type="ECO:0000259" key="6">
    <source>
        <dbReference type="Pfam" id="PF03738"/>
    </source>
</evidence>
<dbReference type="InterPro" id="IPR016185">
    <property type="entry name" value="PreATP-grasp_dom_sf"/>
</dbReference>
<dbReference type="SUPFAM" id="SSF56059">
    <property type="entry name" value="Glutathione synthetase ATP-binding domain-like"/>
    <property type="match status" value="1"/>
</dbReference>
<evidence type="ECO:0000256" key="2">
    <source>
        <dbReference type="ARBA" id="ARBA00022723"/>
    </source>
</evidence>
<dbReference type="GO" id="GO:0046872">
    <property type="term" value="F:metal ion binding"/>
    <property type="evidence" value="ECO:0007669"/>
    <property type="project" value="UniProtKB-KW"/>
</dbReference>
<evidence type="ECO:0000256" key="5">
    <source>
        <dbReference type="ARBA" id="ARBA00022842"/>
    </source>
</evidence>
<dbReference type="Proteomes" id="UP000077405">
    <property type="component" value="Chromosome"/>
</dbReference>
<evidence type="ECO:0000256" key="1">
    <source>
        <dbReference type="ARBA" id="ARBA00022598"/>
    </source>
</evidence>
<reference evidence="7 8" key="1">
    <citation type="journal article" date="2013" name="Int. J. Syst. Evol. Microbiol.">
        <title>Azospirillum humicireducens sp. nov., a nitrogen-fixing bacterium isolated from a microbial fuel cell.</title>
        <authorList>
            <person name="Zhou S."/>
            <person name="Han L."/>
            <person name="Wang Y."/>
            <person name="Yang G."/>
            <person name="Zhuang L."/>
            <person name="Hu P."/>
        </authorList>
    </citation>
    <scope>NUCLEOTIDE SEQUENCE [LARGE SCALE GENOMIC DNA]</scope>
    <source>
        <strain evidence="7 8">SgZ-5</strain>
    </source>
</reference>
<evidence type="ECO:0000256" key="4">
    <source>
        <dbReference type="ARBA" id="ARBA00022840"/>
    </source>
</evidence>
<dbReference type="AlphaFoldDB" id="A0A160JGJ3"/>
<sequence>MRRTTMKPRADWRPGLRKYPYGVRAMSAGAGWREDTVYEFTASQIDLIESVADELHSMIAVAVRHVVEHKLFAALGIRGDLARMLEASWADYWAGGRRNERAGGLAGRLTLAYDGRDSIKLLGCNYDTGEGLFAASIIQRNWREAMAPDANQFNGLHEALVERWEEMAAGVPGRGRMHATCATPDPVREGELVYLAATAAEAGIDTRLLPLHAIAWDGRRFLDDEGQAISWLAKLYPWDGLADDGFLQRLRSSGMSVLSPLWCWLWSNHGLLAVLSSLYPRHPNLCRAALDPSGIDGAERVTVRAFHGLDGAPSRVIDHGAVIADDGPEIGGDVAAHGAVWLETPSCFREEDTRAVLQAWIVGDKCLGMGVRESADPRLGLGGGPDWAMVPHLFRG</sequence>
<keyword evidence="5" id="KW-0460">Magnesium</keyword>
<gene>
    <name evidence="7" type="ORF">A6A40_09415</name>
</gene>
<protein>
    <submittedName>
        <fullName evidence="7">Glutathionylspermidine synthase</fullName>
    </submittedName>
</protein>
<keyword evidence="1" id="KW-0436">Ligase</keyword>
<dbReference type="Pfam" id="PF03738">
    <property type="entry name" value="GSP_synth"/>
    <property type="match status" value="1"/>
</dbReference>
<dbReference type="KEGG" id="ahu:A6A40_09415"/>
<dbReference type="GO" id="GO:0005524">
    <property type="term" value="F:ATP binding"/>
    <property type="evidence" value="ECO:0007669"/>
    <property type="project" value="UniProtKB-KW"/>
</dbReference>
<evidence type="ECO:0000313" key="8">
    <source>
        <dbReference type="Proteomes" id="UP000077405"/>
    </source>
</evidence>
<keyword evidence="8" id="KW-1185">Reference proteome</keyword>
<accession>A0A160JGJ3</accession>
<dbReference type="OrthoDB" id="9765517at2"/>
<name>A0A160JGJ3_9PROT</name>
<dbReference type="STRING" id="1226968.A6A40_09415"/>
<keyword evidence="4" id="KW-0067">ATP-binding</keyword>
<keyword evidence="3" id="KW-0547">Nucleotide-binding</keyword>
<feature type="domain" description="Glutathionylspermidine synthase pre-ATP-grasp-like" evidence="6">
    <location>
        <begin position="30"/>
        <end position="375"/>
    </location>
</feature>
<evidence type="ECO:0000256" key="3">
    <source>
        <dbReference type="ARBA" id="ARBA00022741"/>
    </source>
</evidence>
<organism evidence="7 8">
    <name type="scientific">Azospirillum humicireducens</name>
    <dbReference type="NCBI Taxonomy" id="1226968"/>
    <lineage>
        <taxon>Bacteria</taxon>
        <taxon>Pseudomonadati</taxon>
        <taxon>Pseudomonadota</taxon>
        <taxon>Alphaproteobacteria</taxon>
        <taxon>Rhodospirillales</taxon>
        <taxon>Azospirillaceae</taxon>
        <taxon>Azospirillum</taxon>
    </lineage>
</organism>
<proteinExistence type="predicted"/>